<evidence type="ECO:0000259" key="1">
    <source>
        <dbReference type="Pfam" id="PF00733"/>
    </source>
</evidence>
<dbReference type="Pfam" id="PF00733">
    <property type="entry name" value="Asn_synthase"/>
    <property type="match status" value="1"/>
</dbReference>
<keyword evidence="3" id="KW-1185">Reference proteome</keyword>
<organism evidence="2 3">
    <name type="scientific">Pelomonas dachongensis</name>
    <dbReference type="NCBI Taxonomy" id="3299029"/>
    <lineage>
        <taxon>Bacteria</taxon>
        <taxon>Pseudomonadati</taxon>
        <taxon>Pseudomonadota</taxon>
        <taxon>Betaproteobacteria</taxon>
        <taxon>Burkholderiales</taxon>
        <taxon>Sphaerotilaceae</taxon>
        <taxon>Roseateles</taxon>
    </lineage>
</organism>
<dbReference type="InterPro" id="IPR001962">
    <property type="entry name" value="Asn_synthase"/>
</dbReference>
<dbReference type="SUPFAM" id="SSF52402">
    <property type="entry name" value="Adenine nucleotide alpha hydrolases-like"/>
    <property type="match status" value="1"/>
</dbReference>
<proteinExistence type="predicted"/>
<dbReference type="InterPro" id="IPR014729">
    <property type="entry name" value="Rossmann-like_a/b/a_fold"/>
</dbReference>
<dbReference type="Gene3D" id="3.40.50.620">
    <property type="entry name" value="HUPs"/>
    <property type="match status" value="1"/>
</dbReference>
<comment type="caution">
    <text evidence="2">The sequence shown here is derived from an EMBL/GenBank/DDBJ whole genome shotgun (WGS) entry which is preliminary data.</text>
</comment>
<accession>A0ABW7EUQ3</accession>
<protein>
    <submittedName>
        <fullName evidence="2">Asparagine synthase-related protein</fullName>
    </submittedName>
</protein>
<gene>
    <name evidence="2" type="ORF">ACG02S_25255</name>
</gene>
<feature type="domain" description="Asparagine synthetase" evidence="1">
    <location>
        <begin position="229"/>
        <end position="593"/>
    </location>
</feature>
<dbReference type="Proteomes" id="UP001606300">
    <property type="component" value="Unassembled WGS sequence"/>
</dbReference>
<name>A0ABW7EUQ3_9BURK</name>
<sequence>MFRYVAFSWNLTSQKQSEAAWHLEQMIGADPRWKIAFKRSNLHVYVTGSVHGVNDVYLLPHDQGVILGHLFRRHGELLQEPAELELTTLEAQRIVHSDGQSLVDDFWGRYVAFLPSWTGEPRVLCDPTGTLPCFRIEARGLSIVFSALEDVLSLLDMPLPPVDWDAVTAYLLLGRLGGRGTAVEGISHQLGGELVSMLPASGKPLPLWEAVNVARRAGMADPADAERALREATARCVQSWAACYPSILLRLSGGLDSSILLGNLCPAAAPERITCLNYHSPGSDSDERAYARLAAQRAGAALVERPLDEDFSLADLLHAVRTPCPAHYIGGMGSRNTDVEVAVAHGASAIFTGAAGDLIFYEFHHTWPAADYLKTRGWGRGFFQAALDSAHLGRVSLWASVRQAIRDRSYRWQPGEGAGNFLTLMTAQAKEQGAQMAHRFVHPSLLDAADLPIGKFHQVSALINSLDYHNPYRHRASPETVHPLASQPLLEVSLGTPTYVLTQGGRGRALARRAFADVLAPAIATRRSKGGMEAYAVAALQRNLAFARELLLDGQLVQRGILDRERVSAALCDRPSANACVAEVHTCIATELWVRRMTAC</sequence>
<dbReference type="RefSeq" id="WP_394473267.1">
    <property type="nucleotide sequence ID" value="NZ_JBIGHY010000018.1"/>
</dbReference>
<dbReference type="EMBL" id="JBIGHY010000018">
    <property type="protein sequence ID" value="MFG6417208.1"/>
    <property type="molecule type" value="Genomic_DNA"/>
</dbReference>
<evidence type="ECO:0000313" key="3">
    <source>
        <dbReference type="Proteomes" id="UP001606300"/>
    </source>
</evidence>
<evidence type="ECO:0000313" key="2">
    <source>
        <dbReference type="EMBL" id="MFG6417208.1"/>
    </source>
</evidence>
<reference evidence="2 3" key="1">
    <citation type="submission" date="2024-09" db="EMBL/GenBank/DDBJ databases">
        <title>Novel species of the genus Pelomonas and Roseateles isolated from streams.</title>
        <authorList>
            <person name="Lu H."/>
        </authorList>
    </citation>
    <scope>NUCLEOTIDE SEQUENCE [LARGE SCALE GENOMIC DNA]</scope>
    <source>
        <strain evidence="2 3">DC23W</strain>
    </source>
</reference>